<sequence length="116" mass="13266">MYKVSAYVENVTHYIAGFVAKTVSQKINCLICKQVLSINHTTNLLITLKDRNNALFKPSKDVEYICSVEIKSEVCRTVFLSKDMDAHLHGQGLFTNHRDQLLTLIITAYINLRLKH</sequence>
<evidence type="ECO:0008006" key="2">
    <source>
        <dbReference type="Google" id="ProtNLM"/>
    </source>
</evidence>
<gene>
    <name evidence="1" type="ORF">g.61254</name>
</gene>
<protein>
    <recommendedName>
        <fullName evidence="2">THAP domain-containing protein 9</fullName>
    </recommendedName>
</protein>
<dbReference type="AlphaFoldDB" id="A0A2S2PCA9"/>
<proteinExistence type="predicted"/>
<evidence type="ECO:0000313" key="1">
    <source>
        <dbReference type="EMBL" id="MBY27101.1"/>
    </source>
</evidence>
<name>A0A2S2PCA9_SCHGA</name>
<dbReference type="EMBL" id="GGMR01014482">
    <property type="protein sequence ID" value="MBY27101.1"/>
    <property type="molecule type" value="Transcribed_RNA"/>
</dbReference>
<organism evidence="1">
    <name type="scientific">Schizaphis graminum</name>
    <name type="common">Green bug aphid</name>
    <dbReference type="NCBI Taxonomy" id="13262"/>
    <lineage>
        <taxon>Eukaryota</taxon>
        <taxon>Metazoa</taxon>
        <taxon>Ecdysozoa</taxon>
        <taxon>Arthropoda</taxon>
        <taxon>Hexapoda</taxon>
        <taxon>Insecta</taxon>
        <taxon>Pterygota</taxon>
        <taxon>Neoptera</taxon>
        <taxon>Paraneoptera</taxon>
        <taxon>Hemiptera</taxon>
        <taxon>Sternorrhyncha</taxon>
        <taxon>Aphidomorpha</taxon>
        <taxon>Aphidoidea</taxon>
        <taxon>Aphididae</taxon>
        <taxon>Aphidini</taxon>
        <taxon>Schizaphis</taxon>
    </lineage>
</organism>
<accession>A0A2S2PCA9</accession>
<reference evidence="1" key="1">
    <citation type="submission" date="2018-04" db="EMBL/GenBank/DDBJ databases">
        <title>Transcriptome of Schizaphis graminum biotype I.</title>
        <authorList>
            <person name="Scully E.D."/>
            <person name="Geib S.M."/>
            <person name="Palmer N.A."/>
            <person name="Koch K."/>
            <person name="Bradshaw J."/>
            <person name="Heng-Moss T."/>
            <person name="Sarath G."/>
        </authorList>
    </citation>
    <scope>NUCLEOTIDE SEQUENCE</scope>
</reference>